<feature type="transmembrane region" description="Helical" evidence="2">
    <location>
        <begin position="327"/>
        <end position="345"/>
    </location>
</feature>
<keyword evidence="3" id="KW-0645">Protease</keyword>
<dbReference type="EMBL" id="QKNY01000001">
    <property type="protein sequence ID" value="RJX45274.1"/>
    <property type="molecule type" value="Genomic_DNA"/>
</dbReference>
<feature type="region of interest" description="Disordered" evidence="1">
    <location>
        <begin position="177"/>
        <end position="248"/>
    </location>
</feature>
<organism evidence="3 4">
    <name type="scientific">Halonotius aquaticus</name>
    <dbReference type="NCBI Taxonomy" id="2216978"/>
    <lineage>
        <taxon>Archaea</taxon>
        <taxon>Methanobacteriati</taxon>
        <taxon>Methanobacteriota</taxon>
        <taxon>Stenosarchaea group</taxon>
        <taxon>Halobacteria</taxon>
        <taxon>Halobacteriales</taxon>
        <taxon>Haloferacaceae</taxon>
        <taxon>Halonotius</taxon>
    </lineage>
</organism>
<evidence type="ECO:0000313" key="4">
    <source>
        <dbReference type="Proteomes" id="UP000276588"/>
    </source>
</evidence>
<dbReference type="OrthoDB" id="106980at2157"/>
<comment type="caution">
    <text evidence="3">The sequence shown here is derived from an EMBL/GenBank/DDBJ whole genome shotgun (WGS) entry which is preliminary data.</text>
</comment>
<dbReference type="Proteomes" id="UP000276588">
    <property type="component" value="Unassembled WGS sequence"/>
</dbReference>
<reference evidence="3 4" key="1">
    <citation type="submission" date="2018-06" db="EMBL/GenBank/DDBJ databases">
        <title>Halonotius sp. F13-13 a new haloarchaeeon isolated from a solar saltern from Isla Cristina, Huelva, Spain.</title>
        <authorList>
            <person name="Duran-Viseras A."/>
            <person name="Sanchez-Porro C."/>
            <person name="Ventosa A."/>
        </authorList>
    </citation>
    <scope>NUCLEOTIDE SEQUENCE [LARGE SCALE GENOMIC DNA]</scope>
    <source>
        <strain evidence="3 4">F13-13</strain>
    </source>
</reference>
<feature type="transmembrane region" description="Helical" evidence="2">
    <location>
        <begin position="273"/>
        <end position="292"/>
    </location>
</feature>
<feature type="transmembrane region" description="Helical" evidence="2">
    <location>
        <begin position="428"/>
        <end position="450"/>
    </location>
</feature>
<keyword evidence="2" id="KW-0812">Transmembrane</keyword>
<feature type="transmembrane region" description="Helical" evidence="2">
    <location>
        <begin position="378"/>
        <end position="408"/>
    </location>
</feature>
<name>A0A3A6PUH8_9EURY</name>
<sequence>MRTRLTTAGRRLRRVARIARWELGQSTSSYNRRTLAVIAVLVVVVASVGTSAVALGVASPSPNTDIYRVGVADNSPYNAVIDDHASLTARPPDRTALATGEIDLLIGGVRQPAAGPGPRSPTLLVEPADGEKGDAALTAFRSAVQSYNDRAMALEPNRTAAYPVIVELQYIPQSTLGPAAPTNAGNLTGDDTSADDADGGDGTDTDANDTDTNGTISDADGGTADGGGDNTTGTDRTEGDAPPVADGGGGSLLDRALFGGGTSGSPAEIQPPFPFGSLLLAFLFLVPMNFVIQSYGSSILNERISRRGELLLVAPVERLDIVAGKTLPYAAIAVAVTAVIAAAIGGSLLSVAAVVPIAMTFLAATFLGAMFARSFKELTFVTITITVFLTSYVFIPSIFTNVTPIALISPLTLVVMELQGEAVTLGSYLFSTGPFYTSAGVLFLLGTGVYREEDMFSQKPVPLKFLDALDARLSGIRSVGVLTALFLPFVFIAELLAIAVLFVLPIEVSIPLMLVVIAAVEEVAKSVHVFAGFESDRFDRSVRTALLLGIASGIGFFVAEKFTAVAQLVGLPNLQLGEAALQPAGIGITPSTSLLLLAGPLVLHTVTAGVAALGARKNLRWYLVSLVAATAIHAAYNFGVVTLYG</sequence>
<keyword evidence="3" id="KW-0378">Hydrolase</keyword>
<evidence type="ECO:0000256" key="1">
    <source>
        <dbReference type="SAM" id="MobiDB-lite"/>
    </source>
</evidence>
<gene>
    <name evidence="3" type="ORF">DM826_00485</name>
</gene>
<dbReference type="GO" id="GO:0006508">
    <property type="term" value="P:proteolysis"/>
    <property type="evidence" value="ECO:0007669"/>
    <property type="project" value="UniProtKB-KW"/>
</dbReference>
<feature type="transmembrane region" description="Helical" evidence="2">
    <location>
        <begin position="479"/>
        <end position="504"/>
    </location>
</feature>
<evidence type="ECO:0000313" key="3">
    <source>
        <dbReference type="EMBL" id="RJX45274.1"/>
    </source>
</evidence>
<keyword evidence="3" id="KW-0482">Metalloprotease</keyword>
<keyword evidence="4" id="KW-1185">Reference proteome</keyword>
<dbReference type="GO" id="GO:0008237">
    <property type="term" value="F:metallopeptidase activity"/>
    <property type="evidence" value="ECO:0007669"/>
    <property type="project" value="UniProtKB-KW"/>
</dbReference>
<keyword evidence="2" id="KW-1133">Transmembrane helix</keyword>
<feature type="compositionally biased region" description="Low complexity" evidence="1">
    <location>
        <begin position="210"/>
        <end position="222"/>
    </location>
</feature>
<feature type="compositionally biased region" description="Acidic residues" evidence="1">
    <location>
        <begin position="192"/>
        <end position="209"/>
    </location>
</feature>
<keyword evidence="2" id="KW-0472">Membrane</keyword>
<proteinExistence type="predicted"/>
<feature type="transmembrane region" description="Helical" evidence="2">
    <location>
        <begin position="545"/>
        <end position="571"/>
    </location>
</feature>
<evidence type="ECO:0000256" key="2">
    <source>
        <dbReference type="SAM" id="Phobius"/>
    </source>
</evidence>
<protein>
    <submittedName>
        <fullName evidence="3">PrsW family intramembrane metalloprotease</fullName>
    </submittedName>
</protein>
<dbReference type="PANTHER" id="PTHR43471:SF3">
    <property type="entry name" value="ABC TRANSPORTER PERMEASE PROTEIN NATB"/>
    <property type="match status" value="1"/>
</dbReference>
<dbReference type="PANTHER" id="PTHR43471">
    <property type="entry name" value="ABC TRANSPORTER PERMEASE"/>
    <property type="match status" value="1"/>
</dbReference>
<feature type="transmembrane region" description="Helical" evidence="2">
    <location>
        <begin position="351"/>
        <end position="371"/>
    </location>
</feature>
<feature type="transmembrane region" description="Helical" evidence="2">
    <location>
        <begin position="591"/>
        <end position="614"/>
    </location>
</feature>
<accession>A0A3A6PUH8</accession>
<dbReference type="AlphaFoldDB" id="A0A3A6PUH8"/>
<feature type="transmembrane region" description="Helical" evidence="2">
    <location>
        <begin position="621"/>
        <end position="644"/>
    </location>
</feature>